<dbReference type="AlphaFoldDB" id="A0A382EPJ9"/>
<proteinExistence type="predicted"/>
<reference evidence="1" key="1">
    <citation type="submission" date="2018-05" db="EMBL/GenBank/DDBJ databases">
        <authorList>
            <person name="Lanie J.A."/>
            <person name="Ng W.-L."/>
            <person name="Kazmierczak K.M."/>
            <person name="Andrzejewski T.M."/>
            <person name="Davidsen T.M."/>
            <person name="Wayne K.J."/>
            <person name="Tettelin H."/>
            <person name="Glass J.I."/>
            <person name="Rusch D."/>
            <person name="Podicherti R."/>
            <person name="Tsui H.-C.T."/>
            <person name="Winkler M.E."/>
        </authorList>
    </citation>
    <scope>NUCLEOTIDE SEQUENCE</scope>
</reference>
<dbReference type="PANTHER" id="PTHR40730">
    <property type="entry name" value="TRANSCRIPTIONAL REGULATOR PROTEIN-LIKE PROTEIN"/>
    <property type="match status" value="1"/>
</dbReference>
<name>A0A382EPJ9_9ZZZZ</name>
<dbReference type="GO" id="GO:0003677">
    <property type="term" value="F:DNA binding"/>
    <property type="evidence" value="ECO:0007669"/>
    <property type="project" value="InterPro"/>
</dbReference>
<evidence type="ECO:0008006" key="2">
    <source>
        <dbReference type="Google" id="ProtNLM"/>
    </source>
</evidence>
<sequence>MALIFPHEFIAKTAIHSIKAAVARELVNCGMTQREIADLLESQTSTVSQYIGGQRGSSYELSEDTLSLIEMVAESVHEEPTAELLQFGISQVCNHVIEEEYGYKFEENEAYGT</sequence>
<protein>
    <recommendedName>
        <fullName evidence="2">HTH cro/C1-type domain-containing protein</fullName>
    </recommendedName>
</protein>
<organism evidence="1">
    <name type="scientific">marine metagenome</name>
    <dbReference type="NCBI Taxonomy" id="408172"/>
    <lineage>
        <taxon>unclassified sequences</taxon>
        <taxon>metagenomes</taxon>
        <taxon>ecological metagenomes</taxon>
    </lineage>
</organism>
<evidence type="ECO:0000313" key="1">
    <source>
        <dbReference type="EMBL" id="SVB51777.1"/>
    </source>
</evidence>
<gene>
    <name evidence="1" type="ORF">METZ01_LOCUS204631</name>
</gene>
<dbReference type="SUPFAM" id="SSF47413">
    <property type="entry name" value="lambda repressor-like DNA-binding domains"/>
    <property type="match status" value="1"/>
</dbReference>
<dbReference type="InterPro" id="IPR010982">
    <property type="entry name" value="Lambda_DNA-bd_dom_sf"/>
</dbReference>
<dbReference type="EMBL" id="UINC01045247">
    <property type="protein sequence ID" value="SVB51777.1"/>
    <property type="molecule type" value="Genomic_DNA"/>
</dbReference>
<accession>A0A382EPJ9</accession>